<feature type="coiled-coil region" evidence="1">
    <location>
        <begin position="128"/>
        <end position="155"/>
    </location>
</feature>
<reference evidence="3" key="1">
    <citation type="submission" date="2023-09" db="EMBL/GenBank/DDBJ databases">
        <title>Paenibacillus sp. chi10 Genome sequencing and assembly.</title>
        <authorList>
            <person name="Kim I."/>
        </authorList>
    </citation>
    <scope>NUCLEOTIDE SEQUENCE [LARGE SCALE GENOMIC DNA]</scope>
    <source>
        <strain evidence="3">chi10</strain>
    </source>
</reference>
<gene>
    <name evidence="2" type="ORF">RQP50_02080</name>
</gene>
<keyword evidence="3" id="KW-1185">Reference proteome</keyword>
<keyword evidence="1" id="KW-0175">Coiled coil</keyword>
<dbReference type="Proteomes" id="UP001250538">
    <property type="component" value="Unassembled WGS sequence"/>
</dbReference>
<dbReference type="EMBL" id="JAVYAA010000001">
    <property type="protein sequence ID" value="MDT8975027.1"/>
    <property type="molecule type" value="Genomic_DNA"/>
</dbReference>
<dbReference type="RefSeq" id="WP_315742854.1">
    <property type="nucleotide sequence ID" value="NZ_JAVYAA010000001.1"/>
</dbReference>
<organism evidence="2 3">
    <name type="scientific">Paenibacillus suaedae</name>
    <dbReference type="NCBI Taxonomy" id="3077233"/>
    <lineage>
        <taxon>Bacteria</taxon>
        <taxon>Bacillati</taxon>
        <taxon>Bacillota</taxon>
        <taxon>Bacilli</taxon>
        <taxon>Bacillales</taxon>
        <taxon>Paenibacillaceae</taxon>
        <taxon>Paenibacillus</taxon>
    </lineage>
</organism>
<evidence type="ECO:0000313" key="2">
    <source>
        <dbReference type="EMBL" id="MDT8975027.1"/>
    </source>
</evidence>
<protein>
    <submittedName>
        <fullName evidence="2">Uncharacterized protein</fullName>
    </submittedName>
</protein>
<proteinExistence type="predicted"/>
<dbReference type="AlphaFoldDB" id="A0AAJ2N2F0"/>
<accession>A0AAJ2N2F0</accession>
<comment type="caution">
    <text evidence="2">The sequence shown here is derived from an EMBL/GenBank/DDBJ whole genome shotgun (WGS) entry which is preliminary data.</text>
</comment>
<sequence length="383" mass="43980">MPYNHYGYLDPIHIVWRQGTNEDPYIDRAEYLKVLNHKVILAEIPDRFTRVKIAGLMEINYEGTPKKAIKPNEFSVNYSTGVVEFHESQESNAVNVSYKGRGFIQYPSSRIYHQDEMNDVVESLATIIDRANVKIKDVNAKTEDYEKLRDELLQTIIKSDVATTNAKKSTEESKIATDMAYDAYETTRLVFLPYVKTYQQIFSNYPYPKIGWTVQVYDSGIRYRWDGKSWVPIDLLGGNIPLANKGVNGLMSKEDWAKLHSYDDRLKERVITFVIPQFPDIGVQHIHARFPFKGEIVNVRGMIGSADSKVSTEITLQKSRDMLNWSDVLSRNIVFRKGEHFDDGLRKVDVANVAKDDIFRLEILQLGGDVQDITIEVIVKITQ</sequence>
<name>A0AAJ2N2F0_9BACL</name>
<evidence type="ECO:0000313" key="3">
    <source>
        <dbReference type="Proteomes" id="UP001250538"/>
    </source>
</evidence>
<evidence type="ECO:0000256" key="1">
    <source>
        <dbReference type="SAM" id="Coils"/>
    </source>
</evidence>